<proteinExistence type="predicted"/>
<evidence type="ECO:0000313" key="1">
    <source>
        <dbReference type="EMBL" id="PSR30340.1"/>
    </source>
</evidence>
<dbReference type="AlphaFoldDB" id="A0A2T2X759"/>
<evidence type="ECO:0000313" key="2">
    <source>
        <dbReference type="Proteomes" id="UP000242699"/>
    </source>
</evidence>
<sequence length="65" mass="6974">MVIFVKKGSAWEQAYAPARDFPAGPSPVFPPVLGSVIDGTGNFIWVWGSLTMITGRVSLVAFYAV</sequence>
<gene>
    <name evidence="1" type="ORF">C7B43_06385</name>
</gene>
<accession>A0A2T2X759</accession>
<name>A0A2T2X759_9FIRM</name>
<reference evidence="1 2" key="1">
    <citation type="journal article" date="2014" name="BMC Genomics">
        <title>Comparison of environmental and isolate Sulfobacillus genomes reveals diverse carbon, sulfur, nitrogen, and hydrogen metabolisms.</title>
        <authorList>
            <person name="Justice N.B."/>
            <person name="Norman A."/>
            <person name="Brown C.T."/>
            <person name="Singh A."/>
            <person name="Thomas B.C."/>
            <person name="Banfield J.F."/>
        </authorList>
    </citation>
    <scope>NUCLEOTIDE SEQUENCE [LARGE SCALE GENOMIC DNA]</scope>
    <source>
        <strain evidence="1">AMDSBA1</strain>
    </source>
</reference>
<organism evidence="1 2">
    <name type="scientific">Sulfobacillus benefaciens</name>
    <dbReference type="NCBI Taxonomy" id="453960"/>
    <lineage>
        <taxon>Bacteria</taxon>
        <taxon>Bacillati</taxon>
        <taxon>Bacillota</taxon>
        <taxon>Clostridia</taxon>
        <taxon>Eubacteriales</taxon>
        <taxon>Clostridiales Family XVII. Incertae Sedis</taxon>
        <taxon>Sulfobacillus</taxon>
    </lineage>
</organism>
<comment type="caution">
    <text evidence="1">The sequence shown here is derived from an EMBL/GenBank/DDBJ whole genome shotgun (WGS) entry which is preliminary data.</text>
</comment>
<protein>
    <submittedName>
        <fullName evidence="1">Uncharacterized protein</fullName>
    </submittedName>
</protein>
<dbReference type="EMBL" id="PXYT01000011">
    <property type="protein sequence ID" value="PSR30340.1"/>
    <property type="molecule type" value="Genomic_DNA"/>
</dbReference>
<dbReference type="Proteomes" id="UP000242699">
    <property type="component" value="Unassembled WGS sequence"/>
</dbReference>